<dbReference type="SUPFAM" id="SSF55486">
    <property type="entry name" value="Metalloproteases ('zincins'), catalytic domain"/>
    <property type="match status" value="1"/>
</dbReference>
<dbReference type="PATRIC" id="fig|1618405.3.peg.1029"/>
<evidence type="ECO:0000313" key="1">
    <source>
        <dbReference type="EMBL" id="KKR48082.1"/>
    </source>
</evidence>
<dbReference type="Proteomes" id="UP000034531">
    <property type="component" value="Unassembled WGS sequence"/>
</dbReference>
<dbReference type="EMBL" id="LBYI01000051">
    <property type="protein sequence ID" value="KKR48082.1"/>
    <property type="molecule type" value="Genomic_DNA"/>
</dbReference>
<gene>
    <name evidence="1" type="ORF">UT84_C0051G0007</name>
</gene>
<dbReference type="AlphaFoldDB" id="A0A0G0UD52"/>
<comment type="caution">
    <text evidence="1">The sequence shown here is derived from an EMBL/GenBank/DDBJ whole genome shotgun (WGS) entry which is preliminary data.</text>
</comment>
<dbReference type="Gene3D" id="3.40.390.10">
    <property type="entry name" value="Collagenase (Catalytic Domain)"/>
    <property type="match status" value="1"/>
</dbReference>
<evidence type="ECO:0000313" key="2">
    <source>
        <dbReference type="Proteomes" id="UP000034531"/>
    </source>
</evidence>
<organism evidence="1 2">
    <name type="scientific">Candidatus Curtissbacteria bacterium GW2011_GWA1_40_16</name>
    <dbReference type="NCBI Taxonomy" id="1618405"/>
    <lineage>
        <taxon>Bacteria</taxon>
        <taxon>Candidatus Curtissiibacteriota</taxon>
    </lineage>
</organism>
<proteinExistence type="predicted"/>
<protein>
    <submittedName>
        <fullName evidence="1">Uncharacterized protein</fullName>
    </submittedName>
</protein>
<name>A0A0G0UD52_9BACT</name>
<dbReference type="GO" id="GO:0008237">
    <property type="term" value="F:metallopeptidase activity"/>
    <property type="evidence" value="ECO:0007669"/>
    <property type="project" value="InterPro"/>
</dbReference>
<reference evidence="1 2" key="1">
    <citation type="journal article" date="2015" name="Nature">
        <title>rRNA introns, odd ribosomes, and small enigmatic genomes across a large radiation of phyla.</title>
        <authorList>
            <person name="Brown C.T."/>
            <person name="Hug L.A."/>
            <person name="Thomas B.C."/>
            <person name="Sharon I."/>
            <person name="Castelle C.J."/>
            <person name="Singh A."/>
            <person name="Wilkins M.J."/>
            <person name="Williams K.H."/>
            <person name="Banfield J.F."/>
        </authorList>
    </citation>
    <scope>NUCLEOTIDE SEQUENCE [LARGE SCALE GENOMIC DNA]</scope>
</reference>
<sequence length="316" mass="35930">MLTTANPEINEAIPLEVVGQKTSLLRVLTKEDASIVIKSNDPSINSIQDQAREELGWEHWWLSELLVDRFGPLKEKVLVKLGDHSIYVYNFWQELTEDDLRGIKQALITFSRYVPESVADLEDIVIDGKQAVNSNDGEPKNGDWLSGRASAHYKTLRLFPNAFKDSVHRVTDKVNNLEGTIIHELGHSINKKVDVDWSREFGWRMVDSKDIRALPGGEKSSYICDMPERCVTEYARANESEDVAESFVAYICDPEKLDEGKLAFLRARYPRKEITIVGAEAKKLEGQEVKLPRVPRLIKYLLRPGYLIKEAGPVHQ</sequence>
<accession>A0A0G0UD52</accession>
<dbReference type="InterPro" id="IPR024079">
    <property type="entry name" value="MetalloPept_cat_dom_sf"/>
</dbReference>